<sequence length="70" mass="7408">MTGFDVCEILKSDPTLARVPVLFVTSHNAPALAADAIKLGAAGYITKPLVATQLREQVVAQLQALSRTES</sequence>
<dbReference type="InterPro" id="IPR011006">
    <property type="entry name" value="CheY-like_superfamily"/>
</dbReference>
<reference evidence="3 4" key="1">
    <citation type="submission" date="2017-03" db="EMBL/GenBank/DDBJ databases">
        <title>Genome analysis of strain PAMC 26577.</title>
        <authorList>
            <person name="Oh H.-M."/>
            <person name="Yang J.-A."/>
        </authorList>
    </citation>
    <scope>NUCLEOTIDE SEQUENCE [LARGE SCALE GENOMIC DNA]</scope>
    <source>
        <strain evidence="3 4">PAMC 26577</strain>
    </source>
</reference>
<dbReference type="Pfam" id="PF00072">
    <property type="entry name" value="Response_reg"/>
    <property type="match status" value="1"/>
</dbReference>
<organism evidence="3 4">
    <name type="scientific">Caballeronia sordidicola</name>
    <name type="common">Burkholderia sordidicola</name>
    <dbReference type="NCBI Taxonomy" id="196367"/>
    <lineage>
        <taxon>Bacteria</taxon>
        <taxon>Pseudomonadati</taxon>
        <taxon>Pseudomonadota</taxon>
        <taxon>Betaproteobacteria</taxon>
        <taxon>Burkholderiales</taxon>
        <taxon>Burkholderiaceae</taxon>
        <taxon>Caballeronia</taxon>
    </lineage>
</organism>
<accession>A0A242MXR3</accession>
<evidence type="ECO:0000313" key="4">
    <source>
        <dbReference type="Proteomes" id="UP000195221"/>
    </source>
</evidence>
<protein>
    <recommendedName>
        <fullName evidence="2">Response regulatory domain-containing protein</fullName>
    </recommendedName>
</protein>
<dbReference type="SUPFAM" id="SSF52172">
    <property type="entry name" value="CheY-like"/>
    <property type="match status" value="1"/>
</dbReference>
<evidence type="ECO:0000313" key="3">
    <source>
        <dbReference type="EMBL" id="OTP76218.1"/>
    </source>
</evidence>
<dbReference type="AlphaFoldDB" id="A0A242MXR3"/>
<evidence type="ECO:0000259" key="2">
    <source>
        <dbReference type="PROSITE" id="PS50110"/>
    </source>
</evidence>
<feature type="domain" description="Response regulatory" evidence="2">
    <location>
        <begin position="1"/>
        <end position="62"/>
    </location>
</feature>
<dbReference type="PROSITE" id="PS50110">
    <property type="entry name" value="RESPONSE_REGULATORY"/>
    <property type="match status" value="1"/>
</dbReference>
<comment type="caution">
    <text evidence="3">The sequence shown here is derived from an EMBL/GenBank/DDBJ whole genome shotgun (WGS) entry which is preliminary data.</text>
</comment>
<proteinExistence type="predicted"/>
<name>A0A242MXR3_CABSO</name>
<dbReference type="EMBL" id="NBTZ01000039">
    <property type="protein sequence ID" value="OTP76218.1"/>
    <property type="molecule type" value="Genomic_DNA"/>
</dbReference>
<dbReference type="GO" id="GO:0000160">
    <property type="term" value="P:phosphorelay signal transduction system"/>
    <property type="evidence" value="ECO:0007669"/>
    <property type="project" value="InterPro"/>
</dbReference>
<gene>
    <name evidence="3" type="ORF">PAMC26577_11400</name>
</gene>
<comment type="caution">
    <text evidence="1">Lacks conserved residue(s) required for the propagation of feature annotation.</text>
</comment>
<dbReference type="Proteomes" id="UP000195221">
    <property type="component" value="Unassembled WGS sequence"/>
</dbReference>
<evidence type="ECO:0000256" key="1">
    <source>
        <dbReference type="PROSITE-ProRule" id="PRU00169"/>
    </source>
</evidence>
<dbReference type="Gene3D" id="3.40.50.2300">
    <property type="match status" value="1"/>
</dbReference>
<dbReference type="InterPro" id="IPR001789">
    <property type="entry name" value="Sig_transdc_resp-reg_receiver"/>
</dbReference>